<dbReference type="PANTHER" id="PTHR35146:SF1">
    <property type="entry name" value="UPF0178 PROTEIN YAII"/>
    <property type="match status" value="1"/>
</dbReference>
<dbReference type="PANTHER" id="PTHR35146">
    <property type="entry name" value="UPF0178 PROTEIN YAII"/>
    <property type="match status" value="1"/>
</dbReference>
<dbReference type="EMBL" id="AOSV01000015">
    <property type="protein sequence ID" value="EMG37706.1"/>
    <property type="molecule type" value="Genomic_DNA"/>
</dbReference>
<name>M5Q1M5_DESAF</name>
<evidence type="ECO:0000256" key="2">
    <source>
        <dbReference type="HAMAP-Rule" id="MF_00489"/>
    </source>
</evidence>
<accession>M5Q1M5</accession>
<dbReference type="RefSeq" id="WP_005985652.1">
    <property type="nucleotide sequence ID" value="NZ_AOSV01000015.1"/>
</dbReference>
<dbReference type="CDD" id="cd18720">
    <property type="entry name" value="PIN_YqxD-like"/>
    <property type="match status" value="1"/>
</dbReference>
<dbReference type="Pfam" id="PF02639">
    <property type="entry name" value="DUF188"/>
    <property type="match status" value="1"/>
</dbReference>
<evidence type="ECO:0000313" key="3">
    <source>
        <dbReference type="EMBL" id="EMG37706.1"/>
    </source>
</evidence>
<comment type="caution">
    <text evidence="3">The sequence shown here is derived from an EMBL/GenBank/DDBJ whole genome shotgun (WGS) entry which is preliminary data.</text>
</comment>
<dbReference type="PATRIC" id="fig|1262666.3.peg.1508"/>
<dbReference type="NCBIfam" id="NF001095">
    <property type="entry name" value="PRK00124.1"/>
    <property type="match status" value="1"/>
</dbReference>
<reference evidence="3 4" key="1">
    <citation type="journal article" date="2013" name="Genome Announc.">
        <title>Draft Genome Sequence for Desulfovibrio africanus Strain PCS.</title>
        <authorList>
            <person name="Brown S.D."/>
            <person name="Utturkar S.M."/>
            <person name="Arkin A.P."/>
            <person name="Deutschbauer A.M."/>
            <person name="Elias D.A."/>
            <person name="Hazen T.C."/>
            <person name="Chakraborty R."/>
        </authorList>
    </citation>
    <scope>NUCLEOTIDE SEQUENCE [LARGE SCALE GENOMIC DNA]</scope>
    <source>
        <strain evidence="3 4">PCS</strain>
    </source>
</reference>
<evidence type="ECO:0000256" key="1">
    <source>
        <dbReference type="ARBA" id="ARBA00008522"/>
    </source>
</evidence>
<protein>
    <recommendedName>
        <fullName evidence="2">UPF0178 protein PCS_01488</fullName>
    </recommendedName>
</protein>
<dbReference type="AlphaFoldDB" id="M5Q1M5"/>
<comment type="similarity">
    <text evidence="1 2">Belongs to the UPF0178 family.</text>
</comment>
<dbReference type="OrthoDB" id="9798918at2"/>
<dbReference type="Proteomes" id="UP000011922">
    <property type="component" value="Unassembled WGS sequence"/>
</dbReference>
<sequence length="153" mass="16645">MKIWIDDDACPAAIREIILRASQRLRIPVYLVANRHLGAVGAGSELITAIRVPGGFDEADKYIASQVSPGDLVVTADIPLAAMIVERGATGIDPRGELYTEDNVRARLTMRNFMQEMRTMGLAQGGPPQLGAKDRHRFAAALDRFLFKALNAG</sequence>
<organism evidence="3 4">
    <name type="scientific">Desulfocurvibacter africanus PCS</name>
    <dbReference type="NCBI Taxonomy" id="1262666"/>
    <lineage>
        <taxon>Bacteria</taxon>
        <taxon>Pseudomonadati</taxon>
        <taxon>Thermodesulfobacteriota</taxon>
        <taxon>Desulfovibrionia</taxon>
        <taxon>Desulfovibrionales</taxon>
        <taxon>Desulfovibrionaceae</taxon>
        <taxon>Desulfocurvibacter</taxon>
    </lineage>
</organism>
<gene>
    <name evidence="3" type="ORF">PCS_01488</name>
</gene>
<dbReference type="InterPro" id="IPR003791">
    <property type="entry name" value="UPF0178"/>
</dbReference>
<dbReference type="HAMAP" id="MF_00489">
    <property type="entry name" value="UPF0178"/>
    <property type="match status" value="1"/>
</dbReference>
<proteinExistence type="inferred from homology"/>
<evidence type="ECO:0000313" key="4">
    <source>
        <dbReference type="Proteomes" id="UP000011922"/>
    </source>
</evidence>